<accession>A0A833DRX7</accession>
<sequence length="648" mass="72791">MNQKIVALVGQPNVGKTTLFNALTGMTQRVGNWPGVTVEKKEGVLKYKDTEFNIVDLPGIYSLKSDSLDQKISRDFIIENEDSILVDVIDTNNINRNLYLTLQLIELGRSPIICLNFIDETEKHDAKIDEKKLSKKLGGLPVIKTSGRYKIGIEDLKETIYNYKPVSCEIKYSELLENAIEKIMNNLDEYITNIDEKFKKVPKRYLALAFLEGDPEVVELFKKNEDLLNHANKIKEEIEREIKHDIESYVVEQRYNKADEILKGIWTENIVYDDVDKILLHPIYGFVIFAFIMYILYSFVMGLGNIFIGPIEMLFEYLGEYVGRMLPEAYRGVVVDGIIGGVGGVLVFFPYIAFMMLSLAILEDCGYLSRVTALFHNVMAKIGLSGSSIIPIMVSFGCTVPGLMTTRGMSNPMKRLITILVAPLVPCSARFVVIGFMATAFFSQYAGLFALSIVLISLSLMGIMAYLISKLIVKGEPEEPIFELPPYRLPDWNYIFKRTWAHSKSFLRRAGTVILAASILFYYLLNYPNPDNSYGIMLGKMLEPITLLMGIDWRGTLALIFGITAKELVVSTMKIAYNGDIVGALTPLKAFVLTLVTVVYVPCLATIATIHYETNNLKWTLFAVGYNLVLATTLGIVAYNVGRLLGFS</sequence>
<keyword evidence="7 15" id="KW-0547">Nucleotide-binding</keyword>
<feature type="transmembrane region" description="Helical" evidence="18">
    <location>
        <begin position="448"/>
        <end position="468"/>
    </location>
</feature>
<keyword evidence="16" id="KW-0460">Magnesium</keyword>
<dbReference type="Gene3D" id="1.10.287.1770">
    <property type="match status" value="1"/>
</dbReference>
<dbReference type="Pfam" id="PF07670">
    <property type="entry name" value="Gate"/>
    <property type="match status" value="2"/>
</dbReference>
<feature type="transmembrane region" description="Helical" evidence="18">
    <location>
        <begin position="382"/>
        <end position="404"/>
    </location>
</feature>
<keyword evidence="17" id="KW-0175">Coiled coil</keyword>
<dbReference type="InterPro" id="IPR027417">
    <property type="entry name" value="P-loop_NTPase"/>
</dbReference>
<evidence type="ECO:0000256" key="15">
    <source>
        <dbReference type="PIRSR" id="PIRSR603373-1"/>
    </source>
</evidence>
<dbReference type="Pfam" id="PF02421">
    <property type="entry name" value="FeoB_N"/>
    <property type="match status" value="1"/>
</dbReference>
<dbReference type="InterPro" id="IPR050860">
    <property type="entry name" value="FeoB_GTPase"/>
</dbReference>
<dbReference type="InterPro" id="IPR041069">
    <property type="entry name" value="FeoB_Cyto"/>
</dbReference>
<keyword evidence="11 15" id="KW-0342">GTP-binding</keyword>
<dbReference type="PANTHER" id="PTHR43185:SF1">
    <property type="entry name" value="FE(2+) TRANSPORTER FEOB"/>
    <property type="match status" value="1"/>
</dbReference>
<evidence type="ECO:0000256" key="9">
    <source>
        <dbReference type="ARBA" id="ARBA00023004"/>
    </source>
</evidence>
<dbReference type="GO" id="GO:0005525">
    <property type="term" value="F:GTP binding"/>
    <property type="evidence" value="ECO:0007669"/>
    <property type="project" value="UniProtKB-KW"/>
</dbReference>
<evidence type="ECO:0000256" key="6">
    <source>
        <dbReference type="ARBA" id="ARBA00022692"/>
    </source>
</evidence>
<feature type="binding site" evidence="15">
    <location>
        <begin position="35"/>
        <end position="39"/>
    </location>
    <ligand>
        <name>GTP</name>
        <dbReference type="ChEBI" id="CHEBI:37565"/>
        <label>2</label>
    </ligand>
</feature>
<keyword evidence="9" id="KW-0408">Iron</keyword>
<dbReference type="InterPro" id="IPR005225">
    <property type="entry name" value="Small_GTP-bd"/>
</dbReference>
<dbReference type="InterPro" id="IPR006073">
    <property type="entry name" value="GTP-bd"/>
</dbReference>
<feature type="binding site" evidence="16">
    <location>
        <position position="25"/>
    </location>
    <ligand>
        <name>Mg(2+)</name>
        <dbReference type="ChEBI" id="CHEBI:18420"/>
        <label>2</label>
    </ligand>
</feature>
<gene>
    <name evidence="20" type="primary">feoB</name>
    <name evidence="20" type="ORF">EYG76_02575</name>
</gene>
<evidence type="ECO:0000256" key="17">
    <source>
        <dbReference type="SAM" id="Coils"/>
    </source>
</evidence>
<feature type="binding site" evidence="15">
    <location>
        <begin position="56"/>
        <end position="59"/>
    </location>
    <ligand>
        <name>GTP</name>
        <dbReference type="ChEBI" id="CHEBI:37565"/>
        <label>3</label>
    </ligand>
</feature>
<dbReference type="InterPro" id="IPR003373">
    <property type="entry name" value="Fe2_transport_prot-B"/>
</dbReference>
<feature type="transmembrane region" description="Helical" evidence="18">
    <location>
        <begin position="506"/>
        <end position="525"/>
    </location>
</feature>
<feature type="binding site" evidence="15">
    <location>
        <begin position="10"/>
        <end position="17"/>
    </location>
    <ligand>
        <name>GTP</name>
        <dbReference type="ChEBI" id="CHEBI:37565"/>
        <label>1</label>
    </ligand>
</feature>
<keyword evidence="10" id="KW-0406">Ion transport</keyword>
<evidence type="ECO:0000256" key="7">
    <source>
        <dbReference type="ARBA" id="ARBA00022741"/>
    </source>
</evidence>
<reference evidence="20" key="1">
    <citation type="journal article" date="2020" name="ISME J.">
        <title>Gammaproteobacteria mediating utilization of methyl-, sulfur- and petroleum organic compounds in deep ocean hydrothermal plumes.</title>
        <authorList>
            <person name="Zhou Z."/>
            <person name="Liu Y."/>
            <person name="Pan J."/>
            <person name="Cron B.R."/>
            <person name="Toner B.M."/>
            <person name="Anantharaman K."/>
            <person name="Breier J.A."/>
            <person name="Dick G.J."/>
            <person name="Li M."/>
        </authorList>
    </citation>
    <scope>NUCLEOTIDE SEQUENCE</scope>
    <source>
        <strain evidence="20">SZUA-1385</strain>
    </source>
</reference>
<dbReference type="InterPro" id="IPR030389">
    <property type="entry name" value="G_FEOB_dom"/>
</dbReference>
<dbReference type="EMBL" id="DQSV01000050">
    <property type="protein sequence ID" value="HIP17172.1"/>
    <property type="molecule type" value="Genomic_DNA"/>
</dbReference>
<organism evidence="20 21">
    <name type="scientific">Methanothermococcus okinawensis</name>
    <dbReference type="NCBI Taxonomy" id="155863"/>
    <lineage>
        <taxon>Archaea</taxon>
        <taxon>Methanobacteriati</taxon>
        <taxon>Methanobacteriota</taxon>
        <taxon>Methanomada group</taxon>
        <taxon>Methanococci</taxon>
        <taxon>Methanococcales</taxon>
        <taxon>Methanococcaceae</taxon>
        <taxon>Methanothermococcus</taxon>
    </lineage>
</organism>
<feature type="coiled-coil region" evidence="17">
    <location>
        <begin position="217"/>
        <end position="244"/>
    </location>
</feature>
<dbReference type="InterPro" id="IPR011640">
    <property type="entry name" value="Fe2_transport_prot_B_C"/>
</dbReference>
<feature type="binding site" evidence="16">
    <location>
        <position position="24"/>
    </location>
    <ligand>
        <name>Mg(2+)</name>
        <dbReference type="ChEBI" id="CHEBI:18420"/>
        <label>2</label>
    </ligand>
</feature>
<dbReference type="Proteomes" id="UP000605144">
    <property type="component" value="Unassembled WGS sequence"/>
</dbReference>
<dbReference type="NCBIfam" id="TIGR00231">
    <property type="entry name" value="small_GTP"/>
    <property type="match status" value="1"/>
</dbReference>
<dbReference type="FunFam" id="3.40.50.300:FF:000426">
    <property type="entry name" value="Ferrous iron transport protein B"/>
    <property type="match status" value="1"/>
</dbReference>
<keyword evidence="4" id="KW-0410">Iron transport</keyword>
<dbReference type="PANTHER" id="PTHR43185">
    <property type="entry name" value="FERROUS IRON TRANSPORT PROTEIN B"/>
    <property type="match status" value="1"/>
</dbReference>
<dbReference type="PRINTS" id="PR00326">
    <property type="entry name" value="GTP1OBG"/>
</dbReference>
<feature type="domain" description="FeoB-type G" evidence="19">
    <location>
        <begin position="3"/>
        <end position="166"/>
    </location>
</feature>
<dbReference type="PROSITE" id="PS51711">
    <property type="entry name" value="G_FEOB"/>
    <property type="match status" value="1"/>
</dbReference>
<keyword evidence="12 18" id="KW-0472">Membrane</keyword>
<dbReference type="GO" id="GO:0005886">
    <property type="term" value="C:plasma membrane"/>
    <property type="evidence" value="ECO:0007669"/>
    <property type="project" value="UniProtKB-SubCell"/>
</dbReference>
<dbReference type="NCBIfam" id="TIGR00437">
    <property type="entry name" value="feoB"/>
    <property type="match status" value="1"/>
</dbReference>
<evidence type="ECO:0000256" key="2">
    <source>
        <dbReference type="ARBA" id="ARBA00022448"/>
    </source>
</evidence>
<dbReference type="InterPro" id="IPR011642">
    <property type="entry name" value="Gate_dom"/>
</dbReference>
<name>A0A833DRX7_9EURY</name>
<dbReference type="Pfam" id="PF17910">
    <property type="entry name" value="FeoB_Cyto"/>
    <property type="match status" value="1"/>
</dbReference>
<feature type="binding site" evidence="15">
    <location>
        <begin position="116"/>
        <end position="119"/>
    </location>
    <ligand>
        <name>GTP</name>
        <dbReference type="ChEBI" id="CHEBI:37565"/>
        <label>4</label>
    </ligand>
</feature>
<keyword evidence="5" id="KW-0997">Cell inner membrane</keyword>
<comment type="caution">
    <text evidence="20">The sequence shown here is derived from an EMBL/GenBank/DDBJ whole genome shotgun (WGS) entry which is preliminary data.</text>
</comment>
<dbReference type="Pfam" id="PF07664">
    <property type="entry name" value="FeoB_C"/>
    <property type="match status" value="1"/>
</dbReference>
<keyword evidence="2" id="KW-0813">Transport</keyword>
<protein>
    <recommendedName>
        <fullName evidence="13 14">Ferrous iron transport protein B</fullName>
    </recommendedName>
</protein>
<dbReference type="GO" id="GO:0046872">
    <property type="term" value="F:metal ion binding"/>
    <property type="evidence" value="ECO:0007669"/>
    <property type="project" value="UniProtKB-KW"/>
</dbReference>
<evidence type="ECO:0000256" key="18">
    <source>
        <dbReference type="SAM" id="Phobius"/>
    </source>
</evidence>
<comment type="subcellular location">
    <subcellularLocation>
        <location evidence="1">Cell inner membrane</location>
        <topology evidence="1">Multi-pass membrane protein</topology>
    </subcellularLocation>
</comment>
<dbReference type="Gene3D" id="3.40.50.300">
    <property type="entry name" value="P-loop containing nucleotide triphosphate hydrolases"/>
    <property type="match status" value="1"/>
</dbReference>
<evidence type="ECO:0000256" key="1">
    <source>
        <dbReference type="ARBA" id="ARBA00004429"/>
    </source>
</evidence>
<dbReference type="SUPFAM" id="SSF52540">
    <property type="entry name" value="P-loop containing nucleoside triphosphate hydrolases"/>
    <property type="match status" value="1"/>
</dbReference>
<feature type="binding site" evidence="16">
    <location>
        <position position="22"/>
    </location>
    <ligand>
        <name>Mg(2+)</name>
        <dbReference type="ChEBI" id="CHEBI:18420"/>
        <label>1</label>
    </ligand>
</feature>
<keyword evidence="16" id="KW-0479">Metal-binding</keyword>
<evidence type="ECO:0000256" key="3">
    <source>
        <dbReference type="ARBA" id="ARBA00022475"/>
    </source>
</evidence>
<dbReference type="AlphaFoldDB" id="A0A833DRX7"/>
<evidence type="ECO:0000313" key="21">
    <source>
        <dbReference type="Proteomes" id="UP000605144"/>
    </source>
</evidence>
<evidence type="ECO:0000256" key="5">
    <source>
        <dbReference type="ARBA" id="ARBA00022519"/>
    </source>
</evidence>
<evidence type="ECO:0000256" key="4">
    <source>
        <dbReference type="ARBA" id="ARBA00022496"/>
    </source>
</evidence>
<dbReference type="GO" id="GO:0015093">
    <property type="term" value="F:ferrous iron transmembrane transporter activity"/>
    <property type="evidence" value="ECO:0007669"/>
    <property type="project" value="UniProtKB-UniRule"/>
</dbReference>
<evidence type="ECO:0000256" key="11">
    <source>
        <dbReference type="ARBA" id="ARBA00023134"/>
    </source>
</evidence>
<proteinExistence type="predicted"/>
<evidence type="ECO:0000256" key="13">
    <source>
        <dbReference type="ARBA" id="ARBA00031200"/>
    </source>
</evidence>
<feature type="transmembrane region" description="Helical" evidence="18">
    <location>
        <begin position="283"/>
        <end position="308"/>
    </location>
</feature>
<keyword evidence="8 18" id="KW-1133">Transmembrane helix</keyword>
<feature type="binding site" evidence="16">
    <location>
        <position position="21"/>
    </location>
    <ligand>
        <name>Mg(2+)</name>
        <dbReference type="ChEBI" id="CHEBI:18420"/>
        <label>2</label>
    </ligand>
</feature>
<feature type="transmembrane region" description="Helical" evidence="18">
    <location>
        <begin position="416"/>
        <end position="442"/>
    </location>
</feature>
<dbReference type="CDD" id="cd01879">
    <property type="entry name" value="FeoB"/>
    <property type="match status" value="1"/>
</dbReference>
<evidence type="ECO:0000259" key="19">
    <source>
        <dbReference type="PROSITE" id="PS51711"/>
    </source>
</evidence>
<keyword evidence="6 18" id="KW-0812">Transmembrane</keyword>
<feature type="transmembrane region" description="Helical" evidence="18">
    <location>
        <begin position="624"/>
        <end position="642"/>
    </location>
</feature>
<evidence type="ECO:0000256" key="16">
    <source>
        <dbReference type="PIRSR" id="PIRSR603373-2"/>
    </source>
</evidence>
<feature type="transmembrane region" description="Helical" evidence="18">
    <location>
        <begin position="329"/>
        <end position="362"/>
    </location>
</feature>
<evidence type="ECO:0000256" key="8">
    <source>
        <dbReference type="ARBA" id="ARBA00022989"/>
    </source>
</evidence>
<evidence type="ECO:0000256" key="10">
    <source>
        <dbReference type="ARBA" id="ARBA00023065"/>
    </source>
</evidence>
<keyword evidence="3" id="KW-1003">Cell membrane</keyword>
<evidence type="ECO:0000256" key="12">
    <source>
        <dbReference type="ARBA" id="ARBA00023136"/>
    </source>
</evidence>
<evidence type="ECO:0000256" key="14">
    <source>
        <dbReference type="NCBIfam" id="TIGR00437"/>
    </source>
</evidence>
<feature type="transmembrane region" description="Helical" evidence="18">
    <location>
        <begin position="590"/>
        <end position="612"/>
    </location>
</feature>
<evidence type="ECO:0000313" key="20">
    <source>
        <dbReference type="EMBL" id="HIP17172.1"/>
    </source>
</evidence>